<reference evidence="5" key="1">
    <citation type="journal article" date="2019" name="Int. J. Syst. Evol. Microbiol.">
        <title>The Global Catalogue of Microorganisms (GCM) 10K type strain sequencing project: providing services to taxonomists for standard genome sequencing and annotation.</title>
        <authorList>
            <consortium name="The Broad Institute Genomics Platform"/>
            <consortium name="The Broad Institute Genome Sequencing Center for Infectious Disease"/>
            <person name="Wu L."/>
            <person name="Ma J."/>
        </authorList>
    </citation>
    <scope>NUCLEOTIDE SEQUENCE [LARGE SCALE GENOMIC DNA]</scope>
    <source>
        <strain evidence="5">KCTC 42662</strain>
    </source>
</reference>
<organism evidence="4 5">
    <name type="scientific">Sphingobacterium suaedae</name>
    <dbReference type="NCBI Taxonomy" id="1686402"/>
    <lineage>
        <taxon>Bacteria</taxon>
        <taxon>Pseudomonadati</taxon>
        <taxon>Bacteroidota</taxon>
        <taxon>Sphingobacteriia</taxon>
        <taxon>Sphingobacteriales</taxon>
        <taxon>Sphingobacteriaceae</taxon>
        <taxon>Sphingobacterium</taxon>
    </lineage>
</organism>
<feature type="domain" description="FecR protein" evidence="2">
    <location>
        <begin position="198"/>
        <end position="297"/>
    </location>
</feature>
<dbReference type="InterPro" id="IPR006860">
    <property type="entry name" value="FecR"/>
</dbReference>
<sequence>MSGYNANMDDLESNPDIIFLLRKKMDGTINDQELQMLEAWGAEDPMHAELLRKVEDEEVVVSDLKDRLAFRTYNVKTDWIKTFEEKTMAKIYSAGNQKPTINVPIWRRYLSYLPYAALCLSVLTVGLLVYRNQDHHTLQATSVADLKPGGNKAYITLSDGNVIELRQDQEGVVLGKEMQYEDGTLIHNLKNDETSYSTISTPKGGQYQITLSDGTKVWLNADSKLKYPSSFNGNARIVELVGEAYFDVETLIVKGEKIPFRVKTVNQEVEVLGTQFNLKAYANEQDDVRTTLVEGSVLLHAGDDKLPLEPGEQASNDGQKLHKKKVDVGPYIAWKDNRFIFEEVELQEALKVLSRWYDFDFDIDQQVKPTYLYASISRGKSLKEVLKIIESSGIKFKLERLHDRNKLTIFN</sequence>
<evidence type="ECO:0000259" key="3">
    <source>
        <dbReference type="Pfam" id="PF16344"/>
    </source>
</evidence>
<feature type="transmembrane region" description="Helical" evidence="1">
    <location>
        <begin position="112"/>
        <end position="130"/>
    </location>
</feature>
<dbReference type="Gene3D" id="2.60.120.1440">
    <property type="match status" value="1"/>
</dbReference>
<keyword evidence="1" id="KW-1133">Transmembrane helix</keyword>
<dbReference type="RefSeq" id="WP_380905658.1">
    <property type="nucleotide sequence ID" value="NZ_JBHUEG010000012.1"/>
</dbReference>
<dbReference type="Pfam" id="PF04773">
    <property type="entry name" value="FecR"/>
    <property type="match status" value="1"/>
</dbReference>
<evidence type="ECO:0000259" key="2">
    <source>
        <dbReference type="Pfam" id="PF04773"/>
    </source>
</evidence>
<evidence type="ECO:0000313" key="5">
    <source>
        <dbReference type="Proteomes" id="UP001597545"/>
    </source>
</evidence>
<gene>
    <name evidence="4" type="ORF">ACFSR5_16955</name>
</gene>
<keyword evidence="5" id="KW-1185">Reference proteome</keyword>
<keyword evidence="1" id="KW-0812">Transmembrane</keyword>
<name>A0ABW5KK41_9SPHI</name>
<proteinExistence type="predicted"/>
<dbReference type="PANTHER" id="PTHR30273">
    <property type="entry name" value="PERIPLASMIC SIGNAL SENSOR AND SIGMA FACTOR ACTIVATOR FECR-RELATED"/>
    <property type="match status" value="1"/>
</dbReference>
<evidence type="ECO:0000313" key="4">
    <source>
        <dbReference type="EMBL" id="MFD2549341.1"/>
    </source>
</evidence>
<dbReference type="PANTHER" id="PTHR30273:SF2">
    <property type="entry name" value="PROTEIN FECR"/>
    <property type="match status" value="1"/>
</dbReference>
<evidence type="ECO:0000256" key="1">
    <source>
        <dbReference type="SAM" id="Phobius"/>
    </source>
</evidence>
<dbReference type="InterPro" id="IPR012373">
    <property type="entry name" value="Ferrdict_sens_TM"/>
</dbReference>
<accession>A0ABW5KK41</accession>
<comment type="caution">
    <text evidence="4">The sequence shown here is derived from an EMBL/GenBank/DDBJ whole genome shotgun (WGS) entry which is preliminary data.</text>
</comment>
<dbReference type="Pfam" id="PF16344">
    <property type="entry name" value="FecR_C"/>
    <property type="match status" value="1"/>
</dbReference>
<protein>
    <submittedName>
        <fullName evidence="4">FecR family protein</fullName>
    </submittedName>
</protein>
<dbReference type="Gene3D" id="3.55.50.30">
    <property type="match status" value="1"/>
</dbReference>
<dbReference type="EMBL" id="JBHULR010000015">
    <property type="protein sequence ID" value="MFD2549341.1"/>
    <property type="molecule type" value="Genomic_DNA"/>
</dbReference>
<keyword evidence="1" id="KW-0472">Membrane</keyword>
<dbReference type="InterPro" id="IPR032508">
    <property type="entry name" value="FecR_C"/>
</dbReference>
<feature type="domain" description="Protein FecR C-terminal" evidence="3">
    <location>
        <begin position="338"/>
        <end position="399"/>
    </location>
</feature>
<dbReference type="Proteomes" id="UP001597545">
    <property type="component" value="Unassembled WGS sequence"/>
</dbReference>